<gene>
    <name evidence="2" type="ORF">MSSD14B_15310</name>
</gene>
<comment type="caution">
    <text evidence="2">The sequence shown here is derived from an EMBL/GenBank/DDBJ whole genome shotgun (WGS) entry which is preliminary data.</text>
</comment>
<accession>A0A5M3PYB0</accession>
<evidence type="ECO:0000313" key="2">
    <source>
        <dbReference type="EMBL" id="GBO87863.1"/>
    </source>
</evidence>
<protein>
    <submittedName>
        <fullName evidence="2">Uncharacterized protein</fullName>
    </submittedName>
</protein>
<dbReference type="EMBL" id="BGZI01000007">
    <property type="protein sequence ID" value="GBO87863.1"/>
    <property type="molecule type" value="Genomic_DNA"/>
</dbReference>
<proteinExistence type="predicted"/>
<keyword evidence="1" id="KW-0472">Membrane</keyword>
<name>A0A5M3PYB0_9GAMM</name>
<keyword evidence="1" id="KW-1133">Transmembrane helix</keyword>
<evidence type="ECO:0000313" key="3">
    <source>
        <dbReference type="Proteomes" id="UP000387223"/>
    </source>
</evidence>
<organism evidence="2 3">
    <name type="scientific">Marinobacter salsuginis</name>
    <dbReference type="NCBI Taxonomy" id="418719"/>
    <lineage>
        <taxon>Bacteria</taxon>
        <taxon>Pseudomonadati</taxon>
        <taxon>Pseudomonadota</taxon>
        <taxon>Gammaproteobacteria</taxon>
        <taxon>Pseudomonadales</taxon>
        <taxon>Marinobacteraceae</taxon>
        <taxon>Marinobacter</taxon>
    </lineage>
</organism>
<evidence type="ECO:0000256" key="1">
    <source>
        <dbReference type="SAM" id="Phobius"/>
    </source>
</evidence>
<sequence>MITDTSIMAMSTMGTNTAMIMDISTINPMLAQNMSMPATITAGIIMVDTITAGIIMVDAITVAMIMVPRDSCP</sequence>
<reference evidence="2 3" key="1">
    <citation type="journal article" date="2019" name="J. Gen. Appl. Microbiol.">
        <title>Aerobic degradation of cis-dichloroethene by the marine bacterium Marinobacter salsuginis strain 5N-3.</title>
        <authorList>
            <person name="Inoue Y."/>
            <person name="Fukunaga Y."/>
            <person name="Katsumata H."/>
            <person name="Ohji S."/>
            <person name="Hosoyama A."/>
            <person name="Mori K."/>
            <person name="Ando K."/>
        </authorList>
    </citation>
    <scope>NUCLEOTIDE SEQUENCE [LARGE SCALE GENOMIC DNA]</scope>
    <source>
        <strain evidence="2 3">NBRC 109114</strain>
    </source>
</reference>
<dbReference type="Proteomes" id="UP000387223">
    <property type="component" value="Unassembled WGS sequence"/>
</dbReference>
<feature type="transmembrane region" description="Helical" evidence="1">
    <location>
        <begin position="40"/>
        <end position="67"/>
    </location>
</feature>
<dbReference type="AlphaFoldDB" id="A0A5M3PYB0"/>
<keyword evidence="1" id="KW-0812">Transmembrane</keyword>